<dbReference type="Proteomes" id="UP000256269">
    <property type="component" value="Unassembled WGS sequence"/>
</dbReference>
<gene>
    <name evidence="2" type="ORF">BCF44_11563</name>
</gene>
<evidence type="ECO:0000313" key="2">
    <source>
        <dbReference type="EMBL" id="REH37059.1"/>
    </source>
</evidence>
<keyword evidence="3" id="KW-1185">Reference proteome</keyword>
<name>A0A3E0H3E3_9PSEU</name>
<dbReference type="AlphaFoldDB" id="A0A3E0H3E3"/>
<accession>A0A3E0H3E3</accession>
<feature type="region of interest" description="Disordered" evidence="1">
    <location>
        <begin position="1"/>
        <end position="23"/>
    </location>
</feature>
<dbReference type="InterPro" id="IPR029058">
    <property type="entry name" value="AB_hydrolase_fold"/>
</dbReference>
<feature type="compositionally biased region" description="Pro residues" evidence="1">
    <location>
        <begin position="9"/>
        <end position="20"/>
    </location>
</feature>
<organism evidence="2 3">
    <name type="scientific">Kutzneria buriramensis</name>
    <dbReference type="NCBI Taxonomy" id="1045776"/>
    <lineage>
        <taxon>Bacteria</taxon>
        <taxon>Bacillati</taxon>
        <taxon>Actinomycetota</taxon>
        <taxon>Actinomycetes</taxon>
        <taxon>Pseudonocardiales</taxon>
        <taxon>Pseudonocardiaceae</taxon>
        <taxon>Kutzneria</taxon>
    </lineage>
</organism>
<evidence type="ECO:0000256" key="1">
    <source>
        <dbReference type="SAM" id="MobiDB-lite"/>
    </source>
</evidence>
<proteinExistence type="predicted"/>
<reference evidence="2 3" key="1">
    <citation type="submission" date="2018-08" db="EMBL/GenBank/DDBJ databases">
        <title>Genomic Encyclopedia of Archaeal and Bacterial Type Strains, Phase II (KMG-II): from individual species to whole genera.</title>
        <authorList>
            <person name="Goeker M."/>
        </authorList>
    </citation>
    <scope>NUCLEOTIDE SEQUENCE [LARGE SCALE GENOMIC DNA]</scope>
    <source>
        <strain evidence="2 3">DSM 45791</strain>
    </source>
</reference>
<dbReference type="SUPFAM" id="SSF53474">
    <property type="entry name" value="alpha/beta-Hydrolases"/>
    <property type="match status" value="1"/>
</dbReference>
<evidence type="ECO:0000313" key="3">
    <source>
        <dbReference type="Proteomes" id="UP000256269"/>
    </source>
</evidence>
<comment type="caution">
    <text evidence="2">The sequence shown here is derived from an EMBL/GenBank/DDBJ whole genome shotgun (WGS) entry which is preliminary data.</text>
</comment>
<dbReference type="Gene3D" id="3.40.50.1820">
    <property type="entry name" value="alpha/beta hydrolase"/>
    <property type="match status" value="1"/>
</dbReference>
<sequence>MLPATAFGPIPPQPPAPFPGMPVWTPGDGDDIVDVWRPSLRDTHLPVLVWIYGGSYTGGGRADGAGVGRFRGHGRILDGRP</sequence>
<dbReference type="EMBL" id="QUNO01000015">
    <property type="protein sequence ID" value="REH37059.1"/>
    <property type="molecule type" value="Genomic_DNA"/>
</dbReference>
<protein>
    <submittedName>
        <fullName evidence="2">Para-nitrobenzyl esterase</fullName>
    </submittedName>
</protein>